<evidence type="ECO:0000313" key="3">
    <source>
        <dbReference type="EMBL" id="KAH0572242.1"/>
    </source>
</evidence>
<feature type="compositionally biased region" description="Basic and acidic residues" evidence="1">
    <location>
        <begin position="119"/>
        <end position="130"/>
    </location>
</feature>
<gene>
    <name evidence="2" type="ORF">SS50377_19024</name>
    <name evidence="3" type="ORF">SS50377_26452</name>
</gene>
<organism evidence="2">
    <name type="scientific">Spironucleus salmonicida</name>
    <dbReference type="NCBI Taxonomy" id="348837"/>
    <lineage>
        <taxon>Eukaryota</taxon>
        <taxon>Metamonada</taxon>
        <taxon>Diplomonadida</taxon>
        <taxon>Hexamitidae</taxon>
        <taxon>Hexamitinae</taxon>
        <taxon>Spironucleus</taxon>
    </lineage>
</organism>
<dbReference type="EMBL" id="AUWU02000006">
    <property type="protein sequence ID" value="KAH0572242.1"/>
    <property type="molecule type" value="Genomic_DNA"/>
</dbReference>
<protein>
    <submittedName>
        <fullName evidence="2">Uncharacterized protein</fullName>
    </submittedName>
</protein>
<evidence type="ECO:0000313" key="2">
    <source>
        <dbReference type="EMBL" id="EST41312.1"/>
    </source>
</evidence>
<dbReference type="EMBL" id="KI546170">
    <property type="protein sequence ID" value="EST41312.1"/>
    <property type="molecule type" value="Genomic_DNA"/>
</dbReference>
<evidence type="ECO:0000256" key="1">
    <source>
        <dbReference type="SAM" id="MobiDB-lite"/>
    </source>
</evidence>
<name>V6LAA2_9EUKA</name>
<dbReference type="Proteomes" id="UP000018208">
    <property type="component" value="Unassembled WGS sequence"/>
</dbReference>
<dbReference type="VEuPathDB" id="GiardiaDB:SS50377_26452"/>
<reference evidence="3" key="2">
    <citation type="submission" date="2020-12" db="EMBL/GenBank/DDBJ databases">
        <title>New Spironucleus salmonicida genome in near-complete chromosomes.</title>
        <authorList>
            <person name="Xu F."/>
            <person name="Kurt Z."/>
            <person name="Jimenez-Gonzalez A."/>
            <person name="Astvaldsson A."/>
            <person name="Andersson J.O."/>
            <person name="Svard S.G."/>
        </authorList>
    </citation>
    <scope>NUCLEOTIDE SEQUENCE</scope>
    <source>
        <strain evidence="3">ATCC 50377</strain>
    </source>
</reference>
<feature type="region of interest" description="Disordered" evidence="1">
    <location>
        <begin position="108"/>
        <end position="143"/>
    </location>
</feature>
<proteinExistence type="predicted"/>
<accession>V6LAA2</accession>
<evidence type="ECO:0000313" key="4">
    <source>
        <dbReference type="Proteomes" id="UP000018208"/>
    </source>
</evidence>
<reference evidence="2 3" key="1">
    <citation type="journal article" date="2014" name="PLoS Genet.">
        <title>The Genome of Spironucleus salmonicida Highlights a Fish Pathogen Adapted to Fluctuating Environments.</title>
        <authorList>
            <person name="Xu F."/>
            <person name="Jerlstrom-Hultqvist J."/>
            <person name="Einarsson E."/>
            <person name="Astvaldsson A."/>
            <person name="Svard S.G."/>
            <person name="Andersson J.O."/>
        </authorList>
    </citation>
    <scope>NUCLEOTIDE SEQUENCE</scope>
    <source>
        <strain evidence="3">ATCC 50377</strain>
    </source>
</reference>
<dbReference type="AlphaFoldDB" id="V6LAA2"/>
<sequence>MSDEYLEMLKPDPHMTPAIQAEIDTFPKLSRAQQVKFFQDRCGGWEDETTWNFYWQYIRIIQDQDDNDKIISEICGDSTHTKEEIDELEKQLTDAKLKYAGLQKQKREADSVAMGNMQREAEKLTQERQDAAALQQEQDELNM</sequence>
<keyword evidence="4" id="KW-1185">Reference proteome</keyword>